<dbReference type="PROSITE" id="PS51462">
    <property type="entry name" value="NUDIX"/>
    <property type="match status" value="1"/>
</dbReference>
<gene>
    <name evidence="4" type="ORF">A4U43_C06F5850</name>
</gene>
<organism evidence="4 5">
    <name type="scientific">Asparagus officinalis</name>
    <name type="common">Garden asparagus</name>
    <dbReference type="NCBI Taxonomy" id="4686"/>
    <lineage>
        <taxon>Eukaryota</taxon>
        <taxon>Viridiplantae</taxon>
        <taxon>Streptophyta</taxon>
        <taxon>Embryophyta</taxon>
        <taxon>Tracheophyta</taxon>
        <taxon>Spermatophyta</taxon>
        <taxon>Magnoliopsida</taxon>
        <taxon>Liliopsida</taxon>
        <taxon>Asparagales</taxon>
        <taxon>Asparagaceae</taxon>
        <taxon>Asparagoideae</taxon>
        <taxon>Asparagus</taxon>
    </lineage>
</organism>
<dbReference type="EMBL" id="CM007386">
    <property type="protein sequence ID" value="ONK66258.1"/>
    <property type="molecule type" value="Genomic_DNA"/>
</dbReference>
<accession>A0A5P1EJU5</accession>
<name>A0A5P1EJU5_ASPOF</name>
<evidence type="ECO:0000313" key="5">
    <source>
        <dbReference type="Proteomes" id="UP000243459"/>
    </source>
</evidence>
<dbReference type="AlphaFoldDB" id="A0A5P1EJU5"/>
<reference evidence="5" key="1">
    <citation type="journal article" date="2017" name="Nat. Commun.">
        <title>The asparagus genome sheds light on the origin and evolution of a young Y chromosome.</title>
        <authorList>
            <person name="Harkess A."/>
            <person name="Zhou J."/>
            <person name="Xu C."/>
            <person name="Bowers J.E."/>
            <person name="Van der Hulst R."/>
            <person name="Ayyampalayam S."/>
            <person name="Mercati F."/>
            <person name="Riccardi P."/>
            <person name="McKain M.R."/>
            <person name="Kakrana A."/>
            <person name="Tang H."/>
            <person name="Ray J."/>
            <person name="Groenendijk J."/>
            <person name="Arikit S."/>
            <person name="Mathioni S.M."/>
            <person name="Nakano M."/>
            <person name="Shan H."/>
            <person name="Telgmann-Rauber A."/>
            <person name="Kanno A."/>
            <person name="Yue Z."/>
            <person name="Chen H."/>
            <person name="Li W."/>
            <person name="Chen Y."/>
            <person name="Xu X."/>
            <person name="Zhang Y."/>
            <person name="Luo S."/>
            <person name="Chen H."/>
            <person name="Gao J."/>
            <person name="Mao Z."/>
            <person name="Pires J.C."/>
            <person name="Luo M."/>
            <person name="Kudrna D."/>
            <person name="Wing R.A."/>
            <person name="Meyers B.C."/>
            <person name="Yi K."/>
            <person name="Kong H."/>
            <person name="Lavrijsen P."/>
            <person name="Sunseri F."/>
            <person name="Falavigna A."/>
            <person name="Ye Y."/>
            <person name="Leebens-Mack J.H."/>
            <person name="Chen G."/>
        </authorList>
    </citation>
    <scope>NUCLEOTIDE SEQUENCE [LARGE SCALE GENOMIC DNA]</scope>
    <source>
        <strain evidence="5">cv. DH0086</strain>
    </source>
</reference>
<feature type="domain" description="Nudix hydrolase" evidence="3">
    <location>
        <begin position="10"/>
        <end position="143"/>
    </location>
</feature>
<dbReference type="GO" id="GO:0006203">
    <property type="term" value="P:dGTP catabolic process"/>
    <property type="evidence" value="ECO:0007669"/>
    <property type="project" value="TreeGrafter"/>
</dbReference>
<dbReference type="SUPFAM" id="SSF55811">
    <property type="entry name" value="Nudix"/>
    <property type="match status" value="1"/>
</dbReference>
<sequence length="148" mass="16054">MEGGEGGDRTPRVAVAAFILKGSSVLLGKRLSEIGKDTFALPGGRLEFGESFEECASREVKEETGLDIQKIEVMTVVNSVQPDAQRPSHFVTVIVRAVLSDPGQIPVNVEPDKCSGWAWHEWDSLPDPLFKPLEVLVSSGFNPFSCSP</sequence>
<protein>
    <recommendedName>
        <fullName evidence="3">Nudix hydrolase domain-containing protein</fullName>
    </recommendedName>
</protein>
<dbReference type="GO" id="GO:0008413">
    <property type="term" value="F:8-oxo-7,8-dihydroguanosine triphosphate pyrophosphatase activity"/>
    <property type="evidence" value="ECO:0007669"/>
    <property type="project" value="EnsemblPlants"/>
</dbReference>
<dbReference type="GO" id="GO:0035539">
    <property type="term" value="F:8-oxo-7,8-dihydrodeoxyguanosine triphosphate pyrophosphatase activity"/>
    <property type="evidence" value="ECO:0007669"/>
    <property type="project" value="TreeGrafter"/>
</dbReference>
<dbReference type="OrthoDB" id="447842at2759"/>
<comment type="similarity">
    <text evidence="2">Belongs to the Nudix hydrolase family.</text>
</comment>
<keyword evidence="5" id="KW-1185">Reference proteome</keyword>
<dbReference type="InterPro" id="IPR015797">
    <property type="entry name" value="NUDIX_hydrolase-like_dom_sf"/>
</dbReference>
<dbReference type="PANTHER" id="PTHR16099">
    <property type="entry name" value="8-OXO-DGTP DIPHOSPHATES NUDT15"/>
    <property type="match status" value="1"/>
</dbReference>
<dbReference type="PRINTS" id="PR00502">
    <property type="entry name" value="NUDIXFAMILY"/>
</dbReference>
<dbReference type="Gene3D" id="3.90.79.10">
    <property type="entry name" value="Nucleoside Triphosphate Pyrophosphohydrolase"/>
    <property type="match status" value="1"/>
</dbReference>
<evidence type="ECO:0000313" key="4">
    <source>
        <dbReference type="EMBL" id="ONK66258.1"/>
    </source>
</evidence>
<dbReference type="PROSITE" id="PS00893">
    <property type="entry name" value="NUDIX_BOX"/>
    <property type="match status" value="1"/>
</dbReference>
<evidence type="ECO:0000256" key="1">
    <source>
        <dbReference type="ARBA" id="ARBA00022801"/>
    </source>
</evidence>
<dbReference type="CDD" id="cd04678">
    <property type="entry name" value="NUDIX_MTH2_Nudt15"/>
    <property type="match status" value="1"/>
</dbReference>
<evidence type="ECO:0000259" key="3">
    <source>
        <dbReference type="PROSITE" id="PS51462"/>
    </source>
</evidence>
<keyword evidence="1 2" id="KW-0378">Hydrolase</keyword>
<dbReference type="OMA" id="HFEASRN"/>
<dbReference type="GO" id="GO:0005829">
    <property type="term" value="C:cytosol"/>
    <property type="evidence" value="ECO:0007669"/>
    <property type="project" value="EnsemblPlants"/>
</dbReference>
<dbReference type="Pfam" id="PF00293">
    <property type="entry name" value="NUDIX"/>
    <property type="match status" value="1"/>
</dbReference>
<evidence type="ECO:0000256" key="2">
    <source>
        <dbReference type="RuleBase" id="RU003476"/>
    </source>
</evidence>
<dbReference type="InterPro" id="IPR000086">
    <property type="entry name" value="NUDIX_hydrolase_dom"/>
</dbReference>
<dbReference type="GO" id="GO:0019177">
    <property type="term" value="F:dihydroneopterin triphosphate pyrophosphohydrolase activity"/>
    <property type="evidence" value="ECO:0007669"/>
    <property type="project" value="EnsemblPlants"/>
</dbReference>
<dbReference type="InterPro" id="IPR020476">
    <property type="entry name" value="Nudix_hydrolase"/>
</dbReference>
<dbReference type="Gramene" id="ONK66258">
    <property type="protein sequence ID" value="ONK66258"/>
    <property type="gene ID" value="A4U43_C06F5850"/>
</dbReference>
<dbReference type="GO" id="GO:0006974">
    <property type="term" value="P:DNA damage response"/>
    <property type="evidence" value="ECO:0007669"/>
    <property type="project" value="EnsemblPlants"/>
</dbReference>
<dbReference type="Proteomes" id="UP000243459">
    <property type="component" value="Chromosome 6"/>
</dbReference>
<dbReference type="InterPro" id="IPR020084">
    <property type="entry name" value="NUDIX_hydrolase_CS"/>
</dbReference>
<proteinExistence type="inferred from homology"/>
<dbReference type="PANTHER" id="PTHR16099:SF5">
    <property type="entry name" value="NUCLEOTIDE TRIPHOSPHATE DIPHOSPHATASE NUDT15"/>
    <property type="match status" value="1"/>
</dbReference>
<dbReference type="FunFam" id="3.90.79.10:FF:000060">
    <property type="entry name" value="Nudix hydrolase 1"/>
    <property type="match status" value="1"/>
</dbReference>